<gene>
    <name evidence="1" type="ORF">BJ959_002409</name>
</gene>
<proteinExistence type="predicted"/>
<reference evidence="1 2" key="1">
    <citation type="submission" date="2020-08" db="EMBL/GenBank/DDBJ databases">
        <title>Sequencing the genomes of 1000 actinobacteria strains.</title>
        <authorList>
            <person name="Klenk H.-P."/>
        </authorList>
    </citation>
    <scope>NUCLEOTIDE SEQUENCE [LARGE SCALE GENOMIC DNA]</scope>
    <source>
        <strain evidence="1 2">DSM 23889</strain>
    </source>
</reference>
<dbReference type="AlphaFoldDB" id="A0A840X8J9"/>
<comment type="caution">
    <text evidence="1">The sequence shown here is derived from an EMBL/GenBank/DDBJ whole genome shotgun (WGS) entry which is preliminary data.</text>
</comment>
<sequence length="349" mass="38086">MSAPDEMPIVTRSFELWNRLKALGQRIERGVALIESDGVRMPALRLADRLESPGYSRLLELVARGDEAAVDLATRRFTLEVHRSTEAAARRRAVDLALSLLVDTAIATQRSTTIVLDRGLGEPGDQGHHPGGLYLCIDRWQNGEVVASIVTDYADVVPREGLNSALLSLASWWTIPTAAPHKPIFRKTWAAPTADVSALIAAAVALAVVQVLDAVGGQPVALRHTLRGHPVVRHLKEPPFARLDPAADRSIARAIVRIPREHWKVPTPAETDPRVETETVRATVANAERQAGEADDELSLMALGDVLTHLDERRAYEGALLDWLAVMAQQRDALAHLTARAQTPEGDPR</sequence>
<dbReference type="EMBL" id="JACHBS010000001">
    <property type="protein sequence ID" value="MBB5618913.1"/>
    <property type="molecule type" value="Genomic_DNA"/>
</dbReference>
<evidence type="ECO:0000313" key="2">
    <source>
        <dbReference type="Proteomes" id="UP000552883"/>
    </source>
</evidence>
<name>A0A840X8J9_9MICO</name>
<evidence type="ECO:0000313" key="1">
    <source>
        <dbReference type="EMBL" id="MBB5618913.1"/>
    </source>
</evidence>
<accession>A0A840X8J9</accession>
<dbReference type="RefSeq" id="WP_153983143.1">
    <property type="nucleotide sequence ID" value="NZ_BAAANZ010000027.1"/>
</dbReference>
<protein>
    <submittedName>
        <fullName evidence="1">Uncharacterized protein</fullName>
    </submittedName>
</protein>
<dbReference type="Proteomes" id="UP000552883">
    <property type="component" value="Unassembled WGS sequence"/>
</dbReference>
<organism evidence="1 2">
    <name type="scientific">Microcella frigidaquae</name>
    <dbReference type="NCBI Taxonomy" id="424758"/>
    <lineage>
        <taxon>Bacteria</taxon>
        <taxon>Bacillati</taxon>
        <taxon>Actinomycetota</taxon>
        <taxon>Actinomycetes</taxon>
        <taxon>Micrococcales</taxon>
        <taxon>Microbacteriaceae</taxon>
        <taxon>Microcella</taxon>
    </lineage>
</organism>
<keyword evidence="2" id="KW-1185">Reference proteome</keyword>